<dbReference type="PANTHER" id="PTHR20934">
    <property type="entry name" value="TRANSCRIPTION ELONGATION FACTOR 1 HOMOLOG"/>
    <property type="match status" value="1"/>
</dbReference>
<keyword evidence="5 11" id="KW-0479">Metal-binding</keyword>
<dbReference type="AlphaFoldDB" id="A0AAV2FG39"/>
<evidence type="ECO:0000313" key="13">
    <source>
        <dbReference type="EMBL" id="CAL1396997.1"/>
    </source>
</evidence>
<evidence type="ECO:0000256" key="7">
    <source>
        <dbReference type="ARBA" id="ARBA00022833"/>
    </source>
</evidence>
<keyword evidence="9 11" id="KW-0804">Transcription</keyword>
<comment type="similarity">
    <text evidence="3 11">Belongs to the ELOF1 family.</text>
</comment>
<accession>A0AAV2FG39</accession>
<evidence type="ECO:0000256" key="1">
    <source>
        <dbReference type="ARBA" id="ARBA00003357"/>
    </source>
</evidence>
<sequence>MGKRKSSSSKKLLAKKPKHAQKLEKVFNCPFCGYVDCVDCHLDNEIWIATLRCNRCGESYTTRMNRLTEPIDVFAEWIDECQLVNPDDPAAVTGANNHHRGGRDSSVYTSRPTKIATHQPPRRSCQVV</sequence>
<feature type="region of interest" description="Disordered" evidence="12">
    <location>
        <begin position="89"/>
        <end position="120"/>
    </location>
</feature>
<keyword evidence="7 11" id="KW-0862">Zinc</keyword>
<evidence type="ECO:0000256" key="6">
    <source>
        <dbReference type="ARBA" id="ARBA00022771"/>
    </source>
</evidence>
<keyword evidence="10 11" id="KW-0539">Nucleus</keyword>
<evidence type="ECO:0000313" key="14">
    <source>
        <dbReference type="Proteomes" id="UP001497516"/>
    </source>
</evidence>
<proteinExistence type="inferred from homology"/>
<dbReference type="EMBL" id="OZ034819">
    <property type="protein sequence ID" value="CAL1396997.1"/>
    <property type="molecule type" value="Genomic_DNA"/>
</dbReference>
<evidence type="ECO:0000256" key="9">
    <source>
        <dbReference type="ARBA" id="ARBA00023163"/>
    </source>
</evidence>
<evidence type="ECO:0000256" key="10">
    <source>
        <dbReference type="ARBA" id="ARBA00023242"/>
    </source>
</evidence>
<evidence type="ECO:0000256" key="11">
    <source>
        <dbReference type="RuleBase" id="RU364033"/>
    </source>
</evidence>
<evidence type="ECO:0000256" key="12">
    <source>
        <dbReference type="SAM" id="MobiDB-lite"/>
    </source>
</evidence>
<dbReference type="GO" id="GO:0006368">
    <property type="term" value="P:transcription elongation by RNA polymerase II"/>
    <property type="evidence" value="ECO:0007669"/>
    <property type="project" value="TreeGrafter"/>
</dbReference>
<dbReference type="InterPro" id="IPR038567">
    <property type="entry name" value="T_Elf1_sf"/>
</dbReference>
<dbReference type="InterPro" id="IPR007808">
    <property type="entry name" value="Elf1"/>
</dbReference>
<name>A0AAV2FG39_9ROSI</name>
<dbReference type="Pfam" id="PF05129">
    <property type="entry name" value="Zn_ribbon_Elf1"/>
    <property type="match status" value="1"/>
</dbReference>
<evidence type="ECO:0000256" key="8">
    <source>
        <dbReference type="ARBA" id="ARBA00023015"/>
    </source>
</evidence>
<keyword evidence="6 11" id="KW-0863">Zinc-finger</keyword>
<gene>
    <name evidence="13" type="ORF">LTRI10_LOCUS37328</name>
</gene>
<evidence type="ECO:0000256" key="5">
    <source>
        <dbReference type="ARBA" id="ARBA00022723"/>
    </source>
</evidence>
<dbReference type="GO" id="GO:0008023">
    <property type="term" value="C:transcription elongation factor complex"/>
    <property type="evidence" value="ECO:0007669"/>
    <property type="project" value="TreeGrafter"/>
</dbReference>
<evidence type="ECO:0000256" key="2">
    <source>
        <dbReference type="ARBA" id="ARBA00004123"/>
    </source>
</evidence>
<evidence type="ECO:0000256" key="4">
    <source>
        <dbReference type="ARBA" id="ARBA00014973"/>
    </source>
</evidence>
<keyword evidence="14" id="KW-1185">Reference proteome</keyword>
<dbReference type="GO" id="GO:0000993">
    <property type="term" value="F:RNA polymerase II complex binding"/>
    <property type="evidence" value="ECO:0007669"/>
    <property type="project" value="TreeGrafter"/>
</dbReference>
<dbReference type="SUPFAM" id="SSF57783">
    <property type="entry name" value="Zinc beta-ribbon"/>
    <property type="match status" value="1"/>
</dbReference>
<reference evidence="13 14" key="1">
    <citation type="submission" date="2024-04" db="EMBL/GenBank/DDBJ databases">
        <authorList>
            <person name="Fracassetti M."/>
        </authorList>
    </citation>
    <scope>NUCLEOTIDE SEQUENCE [LARGE SCALE GENOMIC DNA]</scope>
</reference>
<dbReference type="Proteomes" id="UP001497516">
    <property type="component" value="Chromosome 6"/>
</dbReference>
<evidence type="ECO:0000256" key="3">
    <source>
        <dbReference type="ARBA" id="ARBA00009730"/>
    </source>
</evidence>
<protein>
    <recommendedName>
        <fullName evidence="4 11">Transcription elongation factor 1 homolog</fullName>
    </recommendedName>
</protein>
<dbReference type="FunFam" id="2.20.25.190:FF:000001">
    <property type="entry name" value="Transcription elongation factor 1 homolog"/>
    <property type="match status" value="1"/>
</dbReference>
<comment type="function">
    <text evidence="1 11">Transcription elongation factor implicated in the maintenance of proper chromatin structure in actively transcribed regions.</text>
</comment>
<comment type="subcellular location">
    <subcellularLocation>
        <location evidence="2 11">Nucleus</location>
    </subcellularLocation>
</comment>
<dbReference type="Gene3D" id="2.20.25.190">
    <property type="match status" value="1"/>
</dbReference>
<dbReference type="PANTHER" id="PTHR20934:SF0">
    <property type="entry name" value="TRANSCRIPTION ELONGATION FACTOR 1 HOMOLOG"/>
    <property type="match status" value="1"/>
</dbReference>
<dbReference type="GO" id="GO:0008270">
    <property type="term" value="F:zinc ion binding"/>
    <property type="evidence" value="ECO:0007669"/>
    <property type="project" value="UniProtKB-KW"/>
</dbReference>
<keyword evidence="8 11" id="KW-0805">Transcription regulation</keyword>
<organism evidence="13 14">
    <name type="scientific">Linum trigynum</name>
    <dbReference type="NCBI Taxonomy" id="586398"/>
    <lineage>
        <taxon>Eukaryota</taxon>
        <taxon>Viridiplantae</taxon>
        <taxon>Streptophyta</taxon>
        <taxon>Embryophyta</taxon>
        <taxon>Tracheophyta</taxon>
        <taxon>Spermatophyta</taxon>
        <taxon>Magnoliopsida</taxon>
        <taxon>eudicotyledons</taxon>
        <taxon>Gunneridae</taxon>
        <taxon>Pentapetalae</taxon>
        <taxon>rosids</taxon>
        <taxon>fabids</taxon>
        <taxon>Malpighiales</taxon>
        <taxon>Linaceae</taxon>
        <taxon>Linum</taxon>
    </lineage>
</organism>